<gene>
    <name evidence="1" type="ORF">HanXRQr2_Chr13g0598571</name>
</gene>
<dbReference type="AlphaFoldDB" id="A0A9K3EIE6"/>
<reference evidence="1" key="1">
    <citation type="journal article" date="2017" name="Nature">
        <title>The sunflower genome provides insights into oil metabolism, flowering and Asterid evolution.</title>
        <authorList>
            <person name="Badouin H."/>
            <person name="Gouzy J."/>
            <person name="Grassa C.J."/>
            <person name="Murat F."/>
            <person name="Staton S.E."/>
            <person name="Cottret L."/>
            <person name="Lelandais-Briere C."/>
            <person name="Owens G.L."/>
            <person name="Carrere S."/>
            <person name="Mayjonade B."/>
            <person name="Legrand L."/>
            <person name="Gill N."/>
            <person name="Kane N.C."/>
            <person name="Bowers J.E."/>
            <person name="Hubner S."/>
            <person name="Bellec A."/>
            <person name="Berard A."/>
            <person name="Berges H."/>
            <person name="Blanchet N."/>
            <person name="Boniface M.C."/>
            <person name="Brunel D."/>
            <person name="Catrice O."/>
            <person name="Chaidir N."/>
            <person name="Claudel C."/>
            <person name="Donnadieu C."/>
            <person name="Faraut T."/>
            <person name="Fievet G."/>
            <person name="Helmstetter N."/>
            <person name="King M."/>
            <person name="Knapp S.J."/>
            <person name="Lai Z."/>
            <person name="Le Paslier M.C."/>
            <person name="Lippi Y."/>
            <person name="Lorenzon L."/>
            <person name="Mandel J.R."/>
            <person name="Marage G."/>
            <person name="Marchand G."/>
            <person name="Marquand E."/>
            <person name="Bret-Mestries E."/>
            <person name="Morien E."/>
            <person name="Nambeesan S."/>
            <person name="Nguyen T."/>
            <person name="Pegot-Espagnet P."/>
            <person name="Pouilly N."/>
            <person name="Raftis F."/>
            <person name="Sallet E."/>
            <person name="Schiex T."/>
            <person name="Thomas J."/>
            <person name="Vandecasteele C."/>
            <person name="Vares D."/>
            <person name="Vear F."/>
            <person name="Vautrin S."/>
            <person name="Crespi M."/>
            <person name="Mangin B."/>
            <person name="Burke J.M."/>
            <person name="Salse J."/>
            <person name="Munos S."/>
            <person name="Vincourt P."/>
            <person name="Rieseberg L.H."/>
            <person name="Langlade N.B."/>
        </authorList>
    </citation>
    <scope>NUCLEOTIDE SEQUENCE</scope>
    <source>
        <tissue evidence="1">Leaves</tissue>
    </source>
</reference>
<name>A0A9K3EIE6_HELAN</name>
<organism evidence="1 2">
    <name type="scientific">Helianthus annuus</name>
    <name type="common">Common sunflower</name>
    <dbReference type="NCBI Taxonomy" id="4232"/>
    <lineage>
        <taxon>Eukaryota</taxon>
        <taxon>Viridiplantae</taxon>
        <taxon>Streptophyta</taxon>
        <taxon>Embryophyta</taxon>
        <taxon>Tracheophyta</taxon>
        <taxon>Spermatophyta</taxon>
        <taxon>Magnoliopsida</taxon>
        <taxon>eudicotyledons</taxon>
        <taxon>Gunneridae</taxon>
        <taxon>Pentapetalae</taxon>
        <taxon>asterids</taxon>
        <taxon>campanulids</taxon>
        <taxon>Asterales</taxon>
        <taxon>Asteraceae</taxon>
        <taxon>Asteroideae</taxon>
        <taxon>Heliantheae alliance</taxon>
        <taxon>Heliantheae</taxon>
        <taxon>Helianthus</taxon>
    </lineage>
</organism>
<proteinExistence type="predicted"/>
<dbReference type="Proteomes" id="UP000215914">
    <property type="component" value="Unassembled WGS sequence"/>
</dbReference>
<evidence type="ECO:0000313" key="2">
    <source>
        <dbReference type="Proteomes" id="UP000215914"/>
    </source>
</evidence>
<protein>
    <submittedName>
        <fullName evidence="1">Uncharacterized protein</fullName>
    </submittedName>
</protein>
<dbReference type="EMBL" id="MNCJ02000328">
    <property type="protein sequence ID" value="KAF5774286.1"/>
    <property type="molecule type" value="Genomic_DNA"/>
</dbReference>
<keyword evidence="2" id="KW-1185">Reference proteome</keyword>
<sequence>MRLGSKIDKINKLRFHHPCPFLFCIKGNCGGKIKKLADAMWRTEIEVLLLYLFNVGSAFKYSLFIG</sequence>
<evidence type="ECO:0000313" key="1">
    <source>
        <dbReference type="EMBL" id="KAF5774286.1"/>
    </source>
</evidence>
<comment type="caution">
    <text evidence="1">The sequence shown here is derived from an EMBL/GenBank/DDBJ whole genome shotgun (WGS) entry which is preliminary data.</text>
</comment>
<dbReference type="Gramene" id="mRNA:HanXRQr2_Chr13g0598571">
    <property type="protein sequence ID" value="mRNA:HanXRQr2_Chr13g0598571"/>
    <property type="gene ID" value="HanXRQr2_Chr13g0598571"/>
</dbReference>
<accession>A0A9K3EIE6</accession>
<reference evidence="1" key="2">
    <citation type="submission" date="2020-06" db="EMBL/GenBank/DDBJ databases">
        <title>Helianthus annuus Genome sequencing and assembly Release 2.</title>
        <authorList>
            <person name="Gouzy J."/>
            <person name="Langlade N."/>
            <person name="Munos S."/>
        </authorList>
    </citation>
    <scope>NUCLEOTIDE SEQUENCE</scope>
    <source>
        <tissue evidence="1">Leaves</tissue>
    </source>
</reference>